<proteinExistence type="predicted"/>
<keyword evidence="4" id="KW-1185">Reference proteome</keyword>
<keyword evidence="1" id="KW-0238">DNA-binding</keyword>
<dbReference type="Pfam" id="PF01381">
    <property type="entry name" value="HTH_3"/>
    <property type="match status" value="1"/>
</dbReference>
<name>A0ABW5F9M6_9BACL</name>
<dbReference type="InterPro" id="IPR001387">
    <property type="entry name" value="Cro/C1-type_HTH"/>
</dbReference>
<dbReference type="PANTHER" id="PTHR46558">
    <property type="entry name" value="TRACRIPTIONAL REGULATORY PROTEIN-RELATED-RELATED"/>
    <property type="match status" value="1"/>
</dbReference>
<dbReference type="RefSeq" id="WP_209985815.1">
    <property type="nucleotide sequence ID" value="NZ_JBHSVQ010000001.1"/>
</dbReference>
<dbReference type="CDD" id="cd00093">
    <property type="entry name" value="HTH_XRE"/>
    <property type="match status" value="1"/>
</dbReference>
<dbReference type="SUPFAM" id="SSF47413">
    <property type="entry name" value="lambda repressor-like DNA-binding domains"/>
    <property type="match status" value="1"/>
</dbReference>
<evidence type="ECO:0000313" key="3">
    <source>
        <dbReference type="EMBL" id="MFD2410477.1"/>
    </source>
</evidence>
<reference evidence="4" key="1">
    <citation type="journal article" date="2019" name="Int. J. Syst. Evol. Microbiol.">
        <title>The Global Catalogue of Microorganisms (GCM) 10K type strain sequencing project: providing services to taxonomists for standard genome sequencing and annotation.</title>
        <authorList>
            <consortium name="The Broad Institute Genomics Platform"/>
            <consortium name="The Broad Institute Genome Sequencing Center for Infectious Disease"/>
            <person name="Wu L."/>
            <person name="Ma J."/>
        </authorList>
    </citation>
    <scope>NUCLEOTIDE SEQUENCE [LARGE SCALE GENOMIC DNA]</scope>
    <source>
        <strain evidence="4">CCM 8725</strain>
    </source>
</reference>
<dbReference type="PANTHER" id="PTHR46558:SF11">
    <property type="entry name" value="HTH-TYPE TRANSCRIPTIONAL REGULATOR XRE"/>
    <property type="match status" value="1"/>
</dbReference>
<dbReference type="Gene3D" id="1.10.260.40">
    <property type="entry name" value="lambda repressor-like DNA-binding domains"/>
    <property type="match status" value="1"/>
</dbReference>
<comment type="caution">
    <text evidence="3">The sequence shown here is derived from an EMBL/GenBank/DDBJ whole genome shotgun (WGS) entry which is preliminary data.</text>
</comment>
<dbReference type="InterPro" id="IPR010982">
    <property type="entry name" value="Lambda_DNA-bd_dom_sf"/>
</dbReference>
<accession>A0ABW5F9M6</accession>
<feature type="domain" description="HTH cro/C1-type" evidence="2">
    <location>
        <begin position="11"/>
        <end position="65"/>
    </location>
</feature>
<dbReference type="Proteomes" id="UP001597448">
    <property type="component" value="Unassembled WGS sequence"/>
</dbReference>
<protein>
    <submittedName>
        <fullName evidence="3">Helix-turn-helix domain-containing protein</fullName>
    </submittedName>
</protein>
<evidence type="ECO:0000256" key="1">
    <source>
        <dbReference type="ARBA" id="ARBA00023125"/>
    </source>
</evidence>
<dbReference type="PROSITE" id="PS50943">
    <property type="entry name" value="HTH_CROC1"/>
    <property type="match status" value="1"/>
</dbReference>
<evidence type="ECO:0000313" key="4">
    <source>
        <dbReference type="Proteomes" id="UP001597448"/>
    </source>
</evidence>
<dbReference type="EMBL" id="JBHUKY010000021">
    <property type="protein sequence ID" value="MFD2410477.1"/>
    <property type="molecule type" value="Genomic_DNA"/>
</dbReference>
<evidence type="ECO:0000259" key="2">
    <source>
        <dbReference type="PROSITE" id="PS50943"/>
    </source>
</evidence>
<organism evidence="3 4">
    <name type="scientific">Paenibacillus rhizoplanae</name>
    <dbReference type="NCBI Taxonomy" id="1917181"/>
    <lineage>
        <taxon>Bacteria</taxon>
        <taxon>Bacillati</taxon>
        <taxon>Bacillota</taxon>
        <taxon>Bacilli</taxon>
        <taxon>Bacillales</taxon>
        <taxon>Paenibacillaceae</taxon>
        <taxon>Paenibacillus</taxon>
    </lineage>
</organism>
<gene>
    <name evidence="3" type="ORF">ACFSX3_11380</name>
</gene>
<dbReference type="SMART" id="SM00530">
    <property type="entry name" value="HTH_XRE"/>
    <property type="match status" value="1"/>
</dbReference>
<sequence length="254" mass="28209">MLDLRRIGAYISRLRKDQDWTQLELADQLNVSHQAVSKWERGDSLPDIGTLPQVAGLFGLTVDDILNAGDNADHREHPHMGRIVEEIAGNRPGQVAEMVNAGKLEMEELVEVAPFVKASALHKVTENIDSSVLTLDVIMRLAPFLGRDTLDELVRQVEEDTLGWQSINWHCIQGLAPFINRETLDRLVDRVADGSIDAHRIMSLAPFLDRDRIGKLLGEVEADQLNPDLLASLAPFLDQGTLSRMVTGLLNKGK</sequence>